<dbReference type="PANTHER" id="PTHR43649">
    <property type="entry name" value="ARABINOSE-BINDING PROTEIN-RELATED"/>
    <property type="match status" value="1"/>
</dbReference>
<comment type="similarity">
    <text evidence="2">Belongs to the bacterial solute-binding protein 1 family.</text>
</comment>
<sequence length="476" mass="51210">MAASIDRRTLLRGAGLAAGVGMTGLGLASCAGAGTNQPGGGGESVAIDTGNTENPFSMAADQPGEIAIPDQGWGTQWLEDQIAAFNKVHPDVEVTWTGHKDMSVTIQPRFIQGNPPDLVMPVGVQMTTLVDQGQVSNLNEFYDAPTVDGEGTVADALLPGTLEAADFLGDGNRLIGPYTFTTYGLWYQATVFEENGWTYPTTWDEMLTLCEEIKSTGLAPWAYTGKYPGYIFTPMQNMAAKASGIDWILSVDNLEPNAWRDDNFRLAAEAIAELRGKGMFLKGTEGLSHTESQTLWAQGEAAFIPCGGWLENESEAAIDPASRIRMAPTPSLTSSDTMPFETLAAYPGNQVFVPSAAKNKAFGMEFLRFMWSKECSAIWTENTKSFTSLAGYYDGLSDVPSGLESQIEAIQNAGSNILPPTKYGSFYPDFGKAVTDKTGLLASGEITPAQYIDQVQAEADKVAKDPNVKKFTRELS</sequence>
<dbReference type="SUPFAM" id="SSF53850">
    <property type="entry name" value="Periplasmic binding protein-like II"/>
    <property type="match status" value="1"/>
</dbReference>
<dbReference type="NCBIfam" id="TIGR03851">
    <property type="entry name" value="chitin_NgcE"/>
    <property type="match status" value="1"/>
</dbReference>
<organism evidence="5 6">
    <name type="scientific">Candidatus Avipropionibacterium avicola</name>
    <dbReference type="NCBI Taxonomy" id="2840701"/>
    <lineage>
        <taxon>Bacteria</taxon>
        <taxon>Bacillati</taxon>
        <taxon>Actinomycetota</taxon>
        <taxon>Actinomycetes</taxon>
        <taxon>Propionibacteriales</taxon>
        <taxon>Propionibacteriaceae</taxon>
        <taxon>Propionibacteriaceae incertae sedis</taxon>
        <taxon>Candidatus Avipropionibacterium</taxon>
    </lineage>
</organism>
<dbReference type="Pfam" id="PF01547">
    <property type="entry name" value="SBP_bac_1"/>
    <property type="match status" value="1"/>
</dbReference>
<dbReference type="GO" id="GO:0030313">
    <property type="term" value="C:cell envelope"/>
    <property type="evidence" value="ECO:0007669"/>
    <property type="project" value="UniProtKB-SubCell"/>
</dbReference>
<dbReference type="PROSITE" id="PS51257">
    <property type="entry name" value="PROKAR_LIPOPROTEIN"/>
    <property type="match status" value="1"/>
</dbReference>
<evidence type="ECO:0000256" key="1">
    <source>
        <dbReference type="ARBA" id="ARBA00004196"/>
    </source>
</evidence>
<dbReference type="Gene3D" id="3.40.190.10">
    <property type="entry name" value="Periplasmic binding protein-like II"/>
    <property type="match status" value="2"/>
</dbReference>
<comment type="subcellular location">
    <subcellularLocation>
        <location evidence="1">Cell envelope</location>
    </subcellularLocation>
</comment>
<dbReference type="PROSITE" id="PS51318">
    <property type="entry name" value="TAT"/>
    <property type="match status" value="1"/>
</dbReference>
<name>A0A9D1GUG1_9ACTN</name>
<protein>
    <submittedName>
        <fullName evidence="5">Carbohydrate ABC transporter, N-acetylglucosamine/diacetylchitobiose-binding protein</fullName>
    </submittedName>
</protein>
<evidence type="ECO:0000256" key="2">
    <source>
        <dbReference type="ARBA" id="ARBA00008520"/>
    </source>
</evidence>
<comment type="caution">
    <text evidence="5">The sequence shown here is derived from an EMBL/GenBank/DDBJ whole genome shotgun (WGS) entry which is preliminary data.</text>
</comment>
<keyword evidence="3" id="KW-0813">Transport</keyword>
<dbReference type="PANTHER" id="PTHR43649:SF31">
    <property type="entry name" value="SN-GLYCEROL-3-PHOSPHATE-BINDING PERIPLASMIC PROTEIN UGPB"/>
    <property type="match status" value="1"/>
</dbReference>
<evidence type="ECO:0000313" key="5">
    <source>
        <dbReference type="EMBL" id="HIT73976.1"/>
    </source>
</evidence>
<gene>
    <name evidence="5" type="primary">ngcE</name>
    <name evidence="5" type="ORF">IAA98_00140</name>
</gene>
<evidence type="ECO:0000256" key="4">
    <source>
        <dbReference type="ARBA" id="ARBA00022729"/>
    </source>
</evidence>
<dbReference type="InterPro" id="IPR022386">
    <property type="entry name" value="Chitin_NgcE"/>
</dbReference>
<evidence type="ECO:0000313" key="6">
    <source>
        <dbReference type="Proteomes" id="UP000886842"/>
    </source>
</evidence>
<keyword evidence="4" id="KW-0732">Signal</keyword>
<dbReference type="InterPro" id="IPR006311">
    <property type="entry name" value="TAT_signal"/>
</dbReference>
<dbReference type="InterPro" id="IPR006059">
    <property type="entry name" value="SBP"/>
</dbReference>
<reference evidence="5" key="2">
    <citation type="journal article" date="2021" name="PeerJ">
        <title>Extensive microbial diversity within the chicken gut microbiome revealed by metagenomics and culture.</title>
        <authorList>
            <person name="Gilroy R."/>
            <person name="Ravi A."/>
            <person name="Getino M."/>
            <person name="Pursley I."/>
            <person name="Horton D.L."/>
            <person name="Alikhan N.F."/>
            <person name="Baker D."/>
            <person name="Gharbi K."/>
            <person name="Hall N."/>
            <person name="Watson M."/>
            <person name="Adriaenssens E.M."/>
            <person name="Foster-Nyarko E."/>
            <person name="Jarju S."/>
            <person name="Secka A."/>
            <person name="Antonio M."/>
            <person name="Oren A."/>
            <person name="Chaudhuri R.R."/>
            <person name="La Ragione R."/>
            <person name="Hildebrand F."/>
            <person name="Pallen M.J."/>
        </authorList>
    </citation>
    <scope>NUCLEOTIDE SEQUENCE</scope>
    <source>
        <strain evidence="5">ChiGjej1B1-24693</strain>
    </source>
</reference>
<reference evidence="5" key="1">
    <citation type="submission" date="2020-10" db="EMBL/GenBank/DDBJ databases">
        <authorList>
            <person name="Gilroy R."/>
        </authorList>
    </citation>
    <scope>NUCLEOTIDE SEQUENCE</scope>
    <source>
        <strain evidence="5">ChiGjej1B1-24693</strain>
    </source>
</reference>
<accession>A0A9D1GUG1</accession>
<proteinExistence type="inferred from homology"/>
<dbReference type="Proteomes" id="UP000886842">
    <property type="component" value="Unassembled WGS sequence"/>
</dbReference>
<dbReference type="AlphaFoldDB" id="A0A9D1GUG1"/>
<dbReference type="InterPro" id="IPR050490">
    <property type="entry name" value="Bact_solute-bd_prot1"/>
</dbReference>
<evidence type="ECO:0000256" key="3">
    <source>
        <dbReference type="ARBA" id="ARBA00022448"/>
    </source>
</evidence>
<dbReference type="EMBL" id="DVLP01000005">
    <property type="protein sequence ID" value="HIT73976.1"/>
    <property type="molecule type" value="Genomic_DNA"/>
</dbReference>